<dbReference type="Gramene" id="KCW55916">
    <property type="protein sequence ID" value="KCW55916"/>
    <property type="gene ID" value="EUGRSUZ_I01714"/>
</dbReference>
<evidence type="ECO:0008006" key="4">
    <source>
        <dbReference type="Google" id="ProtNLM"/>
    </source>
</evidence>
<feature type="domain" description="Sieve element occlusion C-terminal" evidence="2">
    <location>
        <begin position="485"/>
        <end position="715"/>
    </location>
</feature>
<dbReference type="AlphaFoldDB" id="A0A059AQI4"/>
<sequence>MAMTTMTTDKVMPLSMQRLIKGGDRSMIALSDDSVMMKQVVETHAPDGREVDVKPLLLLVEDILNRATLNVDTLADTGSTKHAENMEDKIYQANFNATLDVLSPIIERISCELSAKALSGSEAHATTLTLLNMLAPFSWDAKLVLTLAAFAFNYGEFWLLAQIQSSNQLAKSMAVLKQMTLIMEHSAALKSRFDKLNSLIQAMLEVTRCVVKLKELPSAYISSDVPALSTAMAHVTTAVYWTIRSAVACASQITNLTTFGYEFITSPTEAWDLSTLHHKLKNIYEHLQKQIDICNQYIEEKRYLEAYQNLLNLFETIHIDNMKILKALIYPKDDILPLVEGTTKKRVNLEVLRRKNVLLLISGLEILQDELAILEQIHSESKTHATRHEIHQYELVWIPMVDRSVEWTDPMQKKFETLQSTMPWYTVYDPNLIQKAAIRLIKEKWHFRNKPILVVLDPQGKVVSPNAIHMMWIWGSNAFPFTTLREEALWREEKWRLELLVDGMDPTILNWISDGKYIFLYGGDDIEWIRKFTAAARQVALAARIPLEMVYVGKSNKREKVRQVIATINVEKLSSTWQDPTLVWYFWTRLESMLFSKIQLGKADEEDHMMQQIKRLLSFDKAGGWAVLSRGSAITVNGHGTTVLPALLEYDLWKEHVATKGYDVAFKEHHDKIHDVTHPCCRFEFQSMGGRIPEGMRCPDCQRRMEKLTTFVCCHDEVVPTI</sequence>
<organism evidence="3">
    <name type="scientific">Eucalyptus grandis</name>
    <name type="common">Flooded gum</name>
    <dbReference type="NCBI Taxonomy" id="71139"/>
    <lineage>
        <taxon>Eukaryota</taxon>
        <taxon>Viridiplantae</taxon>
        <taxon>Streptophyta</taxon>
        <taxon>Embryophyta</taxon>
        <taxon>Tracheophyta</taxon>
        <taxon>Spermatophyta</taxon>
        <taxon>Magnoliopsida</taxon>
        <taxon>eudicotyledons</taxon>
        <taxon>Gunneridae</taxon>
        <taxon>Pentapetalae</taxon>
        <taxon>rosids</taxon>
        <taxon>malvids</taxon>
        <taxon>Myrtales</taxon>
        <taxon>Myrtaceae</taxon>
        <taxon>Myrtoideae</taxon>
        <taxon>Eucalypteae</taxon>
        <taxon>Eucalyptus</taxon>
    </lineage>
</organism>
<dbReference type="FunCoup" id="A0A059AQI4">
    <property type="interactions" value="326"/>
</dbReference>
<evidence type="ECO:0000259" key="2">
    <source>
        <dbReference type="Pfam" id="PF14577"/>
    </source>
</evidence>
<proteinExistence type="predicted"/>
<dbReference type="InParanoid" id="A0A059AQI4"/>
<dbReference type="InterPro" id="IPR027944">
    <property type="entry name" value="SEO_C"/>
</dbReference>
<dbReference type="KEGG" id="egr:104419195"/>
<dbReference type="InterPro" id="IPR027942">
    <property type="entry name" value="SEO_N"/>
</dbReference>
<gene>
    <name evidence="3" type="ORF">EUGRSUZ_I01714</name>
</gene>
<dbReference type="PANTHER" id="PTHR33232">
    <property type="entry name" value="PROTEIN SIEVE ELEMENT OCCLUSION B-LIKE"/>
    <property type="match status" value="1"/>
</dbReference>
<dbReference type="OrthoDB" id="1895250at2759"/>
<feature type="domain" description="Sieve element occlusion N-terminal" evidence="1">
    <location>
        <begin position="31"/>
        <end position="318"/>
    </location>
</feature>
<evidence type="ECO:0000313" key="3">
    <source>
        <dbReference type="EMBL" id="KCW55916.1"/>
    </source>
</evidence>
<protein>
    <recommendedName>
        <fullName evidence="4">Sieve element occlusion N-terminal domain-containing protein</fullName>
    </recommendedName>
</protein>
<dbReference type="Pfam" id="PF14576">
    <property type="entry name" value="SEO_N"/>
    <property type="match status" value="1"/>
</dbReference>
<accession>A0A059AQI4</accession>
<dbReference type="InterPro" id="IPR039299">
    <property type="entry name" value="SEOA"/>
</dbReference>
<dbReference type="GO" id="GO:0010088">
    <property type="term" value="P:phloem development"/>
    <property type="evidence" value="ECO:0007669"/>
    <property type="project" value="InterPro"/>
</dbReference>
<name>A0A059AQI4_EUCGR</name>
<dbReference type="eggNOG" id="ENOG502QRW8">
    <property type="taxonomic scope" value="Eukaryota"/>
</dbReference>
<dbReference type="STRING" id="71139.A0A059AQI4"/>
<dbReference type="Pfam" id="PF14577">
    <property type="entry name" value="SEO_C"/>
    <property type="match status" value="1"/>
</dbReference>
<dbReference type="PANTHER" id="PTHR33232:SF9">
    <property type="entry name" value="PROTEIN SIEVE ELEMENT OCCLUSION B"/>
    <property type="match status" value="1"/>
</dbReference>
<dbReference type="OMA" id="INHIHEF"/>
<evidence type="ECO:0000259" key="1">
    <source>
        <dbReference type="Pfam" id="PF14576"/>
    </source>
</evidence>
<reference evidence="3" key="1">
    <citation type="submission" date="2013-07" db="EMBL/GenBank/DDBJ databases">
        <title>The genome of Eucalyptus grandis.</title>
        <authorList>
            <person name="Schmutz J."/>
            <person name="Hayes R."/>
            <person name="Myburg A."/>
            <person name="Tuskan G."/>
            <person name="Grattapaglia D."/>
            <person name="Rokhsar D.S."/>
        </authorList>
    </citation>
    <scope>NUCLEOTIDE SEQUENCE</scope>
    <source>
        <tissue evidence="3">Leaf extractions</tissue>
    </source>
</reference>
<dbReference type="EMBL" id="KK198761">
    <property type="protein sequence ID" value="KCW55916.1"/>
    <property type="molecule type" value="Genomic_DNA"/>
</dbReference>